<dbReference type="InterPro" id="IPR036282">
    <property type="entry name" value="Glutathione-S-Trfase_C_sf"/>
</dbReference>
<name>A0A840RK20_9NEIS</name>
<dbReference type="GO" id="GO:0004364">
    <property type="term" value="F:glutathione transferase activity"/>
    <property type="evidence" value="ECO:0007669"/>
    <property type="project" value="UniProtKB-EC"/>
</dbReference>
<dbReference type="GO" id="GO:0006559">
    <property type="term" value="P:L-phenylalanine catabolic process"/>
    <property type="evidence" value="ECO:0007669"/>
    <property type="project" value="TreeGrafter"/>
</dbReference>
<dbReference type="SUPFAM" id="SSF52833">
    <property type="entry name" value="Thioredoxin-like"/>
    <property type="match status" value="1"/>
</dbReference>
<keyword evidence="3" id="KW-1185">Reference proteome</keyword>
<sequence length="233" mass="25582">MLTLYIGNKNYSSWSLRPWILLTHLGVTFLEVPVQVCGRGPNDTHRPYSDNGLVPALHDGDIQVSESLAICEYVAEQYPQAWPADRHARAVARSVASEMHAGFGSLRGAMPMNVKARAHGGPLPAAVKADVARICEIWEDCRSRFAGNKGPYLFGDFSVADAMFAPVVWRFFCYNVDLPPRAAAYRDAMLDHPAMQAWERGALEETIHVAQSDAALAQWGGPREGNYLVLAAA</sequence>
<evidence type="ECO:0000313" key="2">
    <source>
        <dbReference type="EMBL" id="MBB5193477.1"/>
    </source>
</evidence>
<dbReference type="GO" id="GO:0006749">
    <property type="term" value="P:glutathione metabolic process"/>
    <property type="evidence" value="ECO:0007669"/>
    <property type="project" value="TreeGrafter"/>
</dbReference>
<dbReference type="Pfam" id="PF13410">
    <property type="entry name" value="GST_C_2"/>
    <property type="match status" value="1"/>
</dbReference>
<protein>
    <submittedName>
        <fullName evidence="2">Glutathione S-transferase</fullName>
        <ecNumber evidence="2">2.5.1.18</ecNumber>
    </submittedName>
</protein>
<evidence type="ECO:0000313" key="3">
    <source>
        <dbReference type="Proteomes" id="UP000543030"/>
    </source>
</evidence>
<dbReference type="InterPro" id="IPR004045">
    <property type="entry name" value="Glutathione_S-Trfase_N"/>
</dbReference>
<dbReference type="Pfam" id="PF13409">
    <property type="entry name" value="GST_N_2"/>
    <property type="match status" value="1"/>
</dbReference>
<dbReference type="InterPro" id="IPR040079">
    <property type="entry name" value="Glutathione_S-Trfase"/>
</dbReference>
<dbReference type="PANTHER" id="PTHR42673">
    <property type="entry name" value="MALEYLACETOACETATE ISOMERASE"/>
    <property type="match status" value="1"/>
</dbReference>
<dbReference type="PANTHER" id="PTHR42673:SF4">
    <property type="entry name" value="MALEYLACETOACETATE ISOMERASE"/>
    <property type="match status" value="1"/>
</dbReference>
<feature type="domain" description="GST N-terminal" evidence="1">
    <location>
        <begin position="2"/>
        <end position="82"/>
    </location>
</feature>
<proteinExistence type="predicted"/>
<dbReference type="GO" id="GO:0016034">
    <property type="term" value="F:maleylacetoacetate isomerase activity"/>
    <property type="evidence" value="ECO:0007669"/>
    <property type="project" value="TreeGrafter"/>
</dbReference>
<organism evidence="2 3">
    <name type="scientific">Silvimonas terrae</name>
    <dbReference type="NCBI Taxonomy" id="300266"/>
    <lineage>
        <taxon>Bacteria</taxon>
        <taxon>Pseudomonadati</taxon>
        <taxon>Pseudomonadota</taxon>
        <taxon>Betaproteobacteria</taxon>
        <taxon>Neisseriales</taxon>
        <taxon>Chitinibacteraceae</taxon>
        <taxon>Silvimonas</taxon>
    </lineage>
</organism>
<dbReference type="SFLD" id="SFLDS00019">
    <property type="entry name" value="Glutathione_Transferase_(cytos"/>
    <property type="match status" value="1"/>
</dbReference>
<dbReference type="Gene3D" id="1.20.1050.10">
    <property type="match status" value="1"/>
</dbReference>
<dbReference type="RefSeq" id="WP_184103113.1">
    <property type="nucleotide sequence ID" value="NZ_JACHHN010000011.1"/>
</dbReference>
<reference evidence="2 3" key="1">
    <citation type="submission" date="2020-08" db="EMBL/GenBank/DDBJ databases">
        <title>Genomic Encyclopedia of Type Strains, Phase IV (KMG-IV): sequencing the most valuable type-strain genomes for metagenomic binning, comparative biology and taxonomic classification.</title>
        <authorList>
            <person name="Goeker M."/>
        </authorList>
    </citation>
    <scope>NUCLEOTIDE SEQUENCE [LARGE SCALE GENOMIC DNA]</scope>
    <source>
        <strain evidence="2 3">DSM 18233</strain>
    </source>
</reference>
<dbReference type="AlphaFoldDB" id="A0A840RK20"/>
<keyword evidence="2" id="KW-0808">Transferase</keyword>
<dbReference type="CDD" id="cd03194">
    <property type="entry name" value="GST_C_3"/>
    <property type="match status" value="1"/>
</dbReference>
<dbReference type="EC" id="2.5.1.18" evidence="2"/>
<dbReference type="SUPFAM" id="SSF47616">
    <property type="entry name" value="GST C-terminal domain-like"/>
    <property type="match status" value="1"/>
</dbReference>
<gene>
    <name evidence="2" type="ORF">HNQ50_004234</name>
</gene>
<dbReference type="InterPro" id="IPR036249">
    <property type="entry name" value="Thioredoxin-like_sf"/>
</dbReference>
<dbReference type="PROSITE" id="PS50404">
    <property type="entry name" value="GST_NTER"/>
    <property type="match status" value="1"/>
</dbReference>
<dbReference type="Proteomes" id="UP000543030">
    <property type="component" value="Unassembled WGS sequence"/>
</dbReference>
<accession>A0A840RK20</accession>
<comment type="caution">
    <text evidence="2">The sequence shown here is derived from an EMBL/GenBank/DDBJ whole genome shotgun (WGS) entry which is preliminary data.</text>
</comment>
<dbReference type="Gene3D" id="3.40.30.10">
    <property type="entry name" value="Glutaredoxin"/>
    <property type="match status" value="1"/>
</dbReference>
<evidence type="ECO:0000259" key="1">
    <source>
        <dbReference type="PROSITE" id="PS50404"/>
    </source>
</evidence>
<dbReference type="EMBL" id="JACHHN010000011">
    <property type="protein sequence ID" value="MBB5193477.1"/>
    <property type="molecule type" value="Genomic_DNA"/>
</dbReference>